<reference evidence="1" key="1">
    <citation type="journal article" date="2020" name="Stud. Mycol.">
        <title>101 Dothideomycetes genomes: a test case for predicting lifestyles and emergence of pathogens.</title>
        <authorList>
            <person name="Haridas S."/>
            <person name="Albert R."/>
            <person name="Binder M."/>
            <person name="Bloem J."/>
            <person name="Labutti K."/>
            <person name="Salamov A."/>
            <person name="Andreopoulos B."/>
            <person name="Baker S."/>
            <person name="Barry K."/>
            <person name="Bills G."/>
            <person name="Bluhm B."/>
            <person name="Cannon C."/>
            <person name="Castanera R."/>
            <person name="Culley D."/>
            <person name="Daum C."/>
            <person name="Ezra D."/>
            <person name="Gonzalez J."/>
            <person name="Henrissat B."/>
            <person name="Kuo A."/>
            <person name="Liang C."/>
            <person name="Lipzen A."/>
            <person name="Lutzoni F."/>
            <person name="Magnuson J."/>
            <person name="Mondo S."/>
            <person name="Nolan M."/>
            <person name="Ohm R."/>
            <person name="Pangilinan J."/>
            <person name="Park H.-J."/>
            <person name="Ramirez L."/>
            <person name="Alfaro M."/>
            <person name="Sun H."/>
            <person name="Tritt A."/>
            <person name="Yoshinaga Y."/>
            <person name="Zwiers L.-H."/>
            <person name="Turgeon B."/>
            <person name="Goodwin S."/>
            <person name="Spatafora J."/>
            <person name="Crous P."/>
            <person name="Grigoriev I."/>
        </authorList>
    </citation>
    <scope>NUCLEOTIDE SEQUENCE</scope>
    <source>
        <strain evidence="1">HMLAC05119</strain>
    </source>
</reference>
<sequence>FAVQKNELTKFSWLAKFYAHGPEARIQRRPDVGGVVVGRPAPYFVVEFMEGVPNQENVAQLLESIYATMIARANSVEADDCRIPRETVYLARKNKPFRRNLKQVVTRKGIEENQSDAIEQAHLELEKVQASVVPSY</sequence>
<evidence type="ECO:0000313" key="1">
    <source>
        <dbReference type="EMBL" id="KAF1921108.1"/>
    </source>
</evidence>
<dbReference type="Pfam" id="PF23562">
    <property type="entry name" value="AMP-binding_C_3"/>
    <property type="match status" value="1"/>
</dbReference>
<dbReference type="EMBL" id="ML979132">
    <property type="protein sequence ID" value="KAF1921108.1"/>
    <property type="molecule type" value="Genomic_DNA"/>
</dbReference>
<proteinExistence type="predicted"/>
<dbReference type="Proteomes" id="UP000800096">
    <property type="component" value="Unassembled WGS sequence"/>
</dbReference>
<organism evidence="1 2">
    <name type="scientific">Ampelomyces quisqualis</name>
    <name type="common">Powdery mildew agent</name>
    <dbReference type="NCBI Taxonomy" id="50730"/>
    <lineage>
        <taxon>Eukaryota</taxon>
        <taxon>Fungi</taxon>
        <taxon>Dikarya</taxon>
        <taxon>Ascomycota</taxon>
        <taxon>Pezizomycotina</taxon>
        <taxon>Dothideomycetes</taxon>
        <taxon>Pleosporomycetidae</taxon>
        <taxon>Pleosporales</taxon>
        <taxon>Pleosporineae</taxon>
        <taxon>Phaeosphaeriaceae</taxon>
        <taxon>Ampelomyces</taxon>
    </lineage>
</organism>
<feature type="non-terminal residue" evidence="1">
    <location>
        <position position="1"/>
    </location>
</feature>
<gene>
    <name evidence="1" type="ORF">BDU57DRAFT_438280</name>
</gene>
<accession>A0A6A5R1U3</accession>
<protein>
    <submittedName>
        <fullName evidence="1">Uncharacterized protein</fullName>
    </submittedName>
</protein>
<dbReference type="OrthoDB" id="429813at2759"/>
<name>A0A6A5R1U3_AMPQU</name>
<dbReference type="AlphaFoldDB" id="A0A6A5R1U3"/>
<keyword evidence="2" id="KW-1185">Reference proteome</keyword>
<evidence type="ECO:0000313" key="2">
    <source>
        <dbReference type="Proteomes" id="UP000800096"/>
    </source>
</evidence>